<dbReference type="AlphaFoldDB" id="B8CTT8"/>
<dbReference type="KEGG" id="swp:swp_4696"/>
<evidence type="ECO:0000259" key="4">
    <source>
        <dbReference type="PROSITE" id="PS50883"/>
    </source>
</evidence>
<dbReference type="GO" id="GO:0003824">
    <property type="term" value="F:catalytic activity"/>
    <property type="evidence" value="ECO:0007669"/>
    <property type="project" value="UniProtKB-ARBA"/>
</dbReference>
<dbReference type="PROSITE" id="PS50887">
    <property type="entry name" value="GGDEF"/>
    <property type="match status" value="1"/>
</dbReference>
<reference evidence="7 8" key="1">
    <citation type="journal article" date="2008" name="PLoS ONE">
        <title>Environmental adaptation: genomic analysis of the piezotolerant and psychrotolerant deep-sea iron reducing bacterium Shewanella piezotolerans WP3.</title>
        <authorList>
            <person name="Wang F."/>
            <person name="Wang J."/>
            <person name="Jian H."/>
            <person name="Zhang B."/>
            <person name="Li S."/>
            <person name="Wang F."/>
            <person name="Zeng X."/>
            <person name="Gao L."/>
            <person name="Bartlett D.H."/>
            <person name="Yu J."/>
            <person name="Hu S."/>
            <person name="Xiao X."/>
        </authorList>
    </citation>
    <scope>NUCLEOTIDE SEQUENCE [LARGE SCALE GENOMIC DNA]</scope>
    <source>
        <strain evidence="8">WP3 / JCM 13877</strain>
    </source>
</reference>
<dbReference type="STRING" id="225849.swp_4696"/>
<dbReference type="PROSITE" id="PS50112">
    <property type="entry name" value="PAS"/>
    <property type="match status" value="1"/>
</dbReference>
<dbReference type="SUPFAM" id="SSF141868">
    <property type="entry name" value="EAL domain-like"/>
    <property type="match status" value="1"/>
</dbReference>
<dbReference type="InterPro" id="IPR001633">
    <property type="entry name" value="EAL_dom"/>
</dbReference>
<evidence type="ECO:0000256" key="2">
    <source>
        <dbReference type="SAM" id="Phobius"/>
    </source>
</evidence>
<dbReference type="PROSITE" id="PS50883">
    <property type="entry name" value="EAL"/>
    <property type="match status" value="1"/>
</dbReference>
<dbReference type="Pfam" id="PF00989">
    <property type="entry name" value="PAS"/>
    <property type="match status" value="1"/>
</dbReference>
<dbReference type="PANTHER" id="PTHR44757">
    <property type="entry name" value="DIGUANYLATE CYCLASE DGCP"/>
    <property type="match status" value="1"/>
</dbReference>
<evidence type="ECO:0000259" key="3">
    <source>
        <dbReference type="PROSITE" id="PS50112"/>
    </source>
</evidence>
<dbReference type="NCBIfam" id="TIGR00254">
    <property type="entry name" value="GGDEF"/>
    <property type="match status" value="1"/>
</dbReference>
<feature type="transmembrane region" description="Helical" evidence="2">
    <location>
        <begin position="39"/>
        <end position="64"/>
    </location>
</feature>
<dbReference type="InterPro" id="IPR013767">
    <property type="entry name" value="PAS_fold"/>
</dbReference>
<feature type="transmembrane region" description="Helical" evidence="2">
    <location>
        <begin position="12"/>
        <end position="32"/>
    </location>
</feature>
<dbReference type="Gene3D" id="3.30.450.20">
    <property type="entry name" value="PAS domain"/>
    <property type="match status" value="1"/>
</dbReference>
<accession>B8CTT8</accession>
<dbReference type="CDD" id="cd00130">
    <property type="entry name" value="PAS"/>
    <property type="match status" value="1"/>
</dbReference>
<dbReference type="HOGENOM" id="CLU_000445_70_20_6"/>
<dbReference type="PROSITE" id="PS50885">
    <property type="entry name" value="HAMP"/>
    <property type="match status" value="1"/>
</dbReference>
<dbReference type="RefSeq" id="WP_020914662.1">
    <property type="nucleotide sequence ID" value="NC_011566.1"/>
</dbReference>
<feature type="domain" description="GGDEF" evidence="6">
    <location>
        <begin position="287"/>
        <end position="420"/>
    </location>
</feature>
<dbReference type="FunFam" id="3.30.70.270:FF:000001">
    <property type="entry name" value="Diguanylate cyclase domain protein"/>
    <property type="match status" value="1"/>
</dbReference>
<dbReference type="SMART" id="SM00052">
    <property type="entry name" value="EAL"/>
    <property type="match status" value="1"/>
</dbReference>
<dbReference type="OrthoDB" id="9816034at2"/>
<proteinExistence type="predicted"/>
<dbReference type="InterPro" id="IPR035965">
    <property type="entry name" value="PAS-like_dom_sf"/>
</dbReference>
<dbReference type="eggNOG" id="COG5001">
    <property type="taxonomic scope" value="Bacteria"/>
</dbReference>
<dbReference type="InterPro" id="IPR043128">
    <property type="entry name" value="Rev_trsase/Diguanyl_cyclase"/>
</dbReference>
<comment type="cofactor">
    <cofactor evidence="1">
        <name>Mg(2+)</name>
        <dbReference type="ChEBI" id="CHEBI:18420"/>
    </cofactor>
</comment>
<evidence type="ECO:0000259" key="6">
    <source>
        <dbReference type="PROSITE" id="PS50887"/>
    </source>
</evidence>
<dbReference type="GO" id="GO:0007165">
    <property type="term" value="P:signal transduction"/>
    <property type="evidence" value="ECO:0007669"/>
    <property type="project" value="InterPro"/>
</dbReference>
<dbReference type="GO" id="GO:0006355">
    <property type="term" value="P:regulation of DNA-templated transcription"/>
    <property type="evidence" value="ECO:0007669"/>
    <property type="project" value="InterPro"/>
</dbReference>
<feature type="domain" description="HAMP" evidence="5">
    <location>
        <begin position="64"/>
        <end position="116"/>
    </location>
</feature>
<dbReference type="InterPro" id="IPR000160">
    <property type="entry name" value="GGDEF_dom"/>
</dbReference>
<dbReference type="InterPro" id="IPR035919">
    <property type="entry name" value="EAL_sf"/>
</dbReference>
<dbReference type="Proteomes" id="UP000000753">
    <property type="component" value="Chromosome"/>
</dbReference>
<dbReference type="Pfam" id="PF00990">
    <property type="entry name" value="GGDEF"/>
    <property type="match status" value="1"/>
</dbReference>
<evidence type="ECO:0000256" key="1">
    <source>
        <dbReference type="ARBA" id="ARBA00001946"/>
    </source>
</evidence>
<dbReference type="Pfam" id="PF00563">
    <property type="entry name" value="EAL"/>
    <property type="match status" value="1"/>
</dbReference>
<keyword evidence="2" id="KW-1133">Transmembrane helix</keyword>
<dbReference type="SMART" id="SM00267">
    <property type="entry name" value="GGDEF"/>
    <property type="match status" value="1"/>
</dbReference>
<keyword evidence="2" id="KW-0812">Transmembrane</keyword>
<dbReference type="CDD" id="cd01949">
    <property type="entry name" value="GGDEF"/>
    <property type="match status" value="1"/>
</dbReference>
<gene>
    <name evidence="7" type="ordered locus">swp_4696</name>
</gene>
<dbReference type="EMBL" id="CP000472">
    <property type="protein sequence ID" value="ACJ31332.1"/>
    <property type="molecule type" value="Genomic_DNA"/>
</dbReference>
<dbReference type="InterPro" id="IPR003660">
    <property type="entry name" value="HAMP_dom"/>
</dbReference>
<sequence length="710" mass="80044">MLTMKRHTLKPWQLTLSFISVISLCLAIYLYIAKPSLNMTLLFTISLFCLANIAVLSVSSFQLLSITPRVRHLTNCVRRWSNGDLNTRNRIGDYGELSYLEVELNHMFSRLQDISAKEHHNQQTILGKNHLLTAILDSAAAAIYGVDENGRCIFANPQCVKLLGYRSEEQLIACNMRSLIHQNPDDVNAIVSSIIDQEDKRDDNLKEDHFWRADGSSFPVEYWSHPMTLNDNKMGAVISFHDNSERLESEALIRHQAHYDALTDLPNRFLALRRLEQLVDASARSGKMLAVIFLDLDDFKKINDSLGHEAGDQLLITAADRLMKATRKEDTVGRLGGDEFIILLDGLSSANDAQPLAENLIGGFRKPFYIDNRQLILTASIGIAIYPNDGKTPSELLRNADSAMYHTKSIGRNTYSYFTHAMNKEVSRRLAIEEQIHGALERGELQVHYQIQLDIRDGSIMGAEALLRWDNPVLGIVSPAEFIPIAEQTGVIEPMGEFILHRALETALTWQQTFNDEFRVAINLSPRQFRNPNLVQLINDCVNQLGMKPKDLELEITEGVLLSGHAYTLDALMALSKAGFCISMDDFGTGYSSLSYLRTYPFQILKIDRSFIKDMNTDDTSKELIIATIEMAHALGIRVIAEGVETQEQFDELSFMMCDYAQGFLISKPVVLDELLKIGEHYIKSIQINKEPHLKSAEIVSEDKPVKTYG</sequence>
<keyword evidence="2" id="KW-0472">Membrane</keyword>
<dbReference type="GO" id="GO:0016020">
    <property type="term" value="C:membrane"/>
    <property type="evidence" value="ECO:0007669"/>
    <property type="project" value="InterPro"/>
</dbReference>
<dbReference type="InterPro" id="IPR000014">
    <property type="entry name" value="PAS"/>
</dbReference>
<dbReference type="CDD" id="cd01948">
    <property type="entry name" value="EAL"/>
    <property type="match status" value="1"/>
</dbReference>
<dbReference type="PANTHER" id="PTHR44757:SF2">
    <property type="entry name" value="BIOFILM ARCHITECTURE MAINTENANCE PROTEIN MBAA"/>
    <property type="match status" value="1"/>
</dbReference>
<keyword evidence="8" id="KW-1185">Reference proteome</keyword>
<evidence type="ECO:0000313" key="7">
    <source>
        <dbReference type="EMBL" id="ACJ31332.1"/>
    </source>
</evidence>
<feature type="domain" description="PAS" evidence="3">
    <location>
        <begin position="128"/>
        <end position="169"/>
    </location>
</feature>
<feature type="domain" description="EAL" evidence="4">
    <location>
        <begin position="429"/>
        <end position="683"/>
    </location>
</feature>
<evidence type="ECO:0000259" key="5">
    <source>
        <dbReference type="PROSITE" id="PS50885"/>
    </source>
</evidence>
<organism evidence="7 8">
    <name type="scientific">Shewanella piezotolerans (strain WP3 / JCM 13877)</name>
    <dbReference type="NCBI Taxonomy" id="225849"/>
    <lineage>
        <taxon>Bacteria</taxon>
        <taxon>Pseudomonadati</taxon>
        <taxon>Pseudomonadota</taxon>
        <taxon>Gammaproteobacteria</taxon>
        <taxon>Alteromonadales</taxon>
        <taxon>Shewanellaceae</taxon>
        <taxon>Shewanella</taxon>
    </lineage>
</organism>
<dbReference type="SUPFAM" id="SSF55785">
    <property type="entry name" value="PYP-like sensor domain (PAS domain)"/>
    <property type="match status" value="1"/>
</dbReference>
<dbReference type="InterPro" id="IPR029787">
    <property type="entry name" value="Nucleotide_cyclase"/>
</dbReference>
<dbReference type="Gene3D" id="3.30.70.270">
    <property type="match status" value="1"/>
</dbReference>
<dbReference type="SMART" id="SM00091">
    <property type="entry name" value="PAS"/>
    <property type="match status" value="1"/>
</dbReference>
<dbReference type="Gene3D" id="3.20.20.450">
    <property type="entry name" value="EAL domain"/>
    <property type="match status" value="1"/>
</dbReference>
<dbReference type="InterPro" id="IPR052155">
    <property type="entry name" value="Biofilm_reg_signaling"/>
</dbReference>
<evidence type="ECO:0000313" key="8">
    <source>
        <dbReference type="Proteomes" id="UP000000753"/>
    </source>
</evidence>
<name>B8CTT8_SHEPW</name>
<dbReference type="NCBIfam" id="TIGR00229">
    <property type="entry name" value="sensory_box"/>
    <property type="match status" value="1"/>
</dbReference>
<protein>
    <submittedName>
        <fullName evidence="7">Sensory box/GGDEF/EAL domain protein</fullName>
    </submittedName>
</protein>
<dbReference type="SUPFAM" id="SSF55073">
    <property type="entry name" value="Nucleotide cyclase"/>
    <property type="match status" value="1"/>
</dbReference>